<organism evidence="1 2">
    <name type="scientific">Holospora elegans E1</name>
    <dbReference type="NCBI Taxonomy" id="1427503"/>
    <lineage>
        <taxon>Bacteria</taxon>
        <taxon>Pseudomonadati</taxon>
        <taxon>Pseudomonadota</taxon>
        <taxon>Alphaproteobacteria</taxon>
        <taxon>Holosporales</taxon>
        <taxon>Holosporaceae</taxon>
        <taxon>Holospora</taxon>
    </lineage>
</organism>
<dbReference type="SUPFAM" id="SSF69279">
    <property type="entry name" value="Phage tail proteins"/>
    <property type="match status" value="1"/>
</dbReference>
<dbReference type="STRING" id="1427503.HE1_01234"/>
<evidence type="ECO:0000313" key="2">
    <source>
        <dbReference type="Proteomes" id="UP000024842"/>
    </source>
</evidence>
<keyword evidence="2" id="KW-1185">Reference proteome</keyword>
<dbReference type="EMBL" id="BAUP01000152">
    <property type="protein sequence ID" value="GAJ46892.1"/>
    <property type="molecule type" value="Genomic_DNA"/>
</dbReference>
<protein>
    <submittedName>
        <fullName evidence="1">Late control gene D protein</fullName>
    </submittedName>
</protein>
<dbReference type="AlphaFoldDB" id="A0A023E1F6"/>
<dbReference type="Proteomes" id="UP000024842">
    <property type="component" value="Unassembled WGS sequence"/>
</dbReference>
<accession>A0A023E1F6</accession>
<reference evidence="1 2" key="1">
    <citation type="journal article" date="2014" name="FEMS Microbiol. Lett.">
        <title>Draft genome sequences of three Holospora species (Holospora obtusa, Holospora undulata, and Holospora elegans), endonuclear symbiotic bacteria of the ciliate Paramecium caudatum.</title>
        <authorList>
            <person name="Dohra H."/>
            <person name="Tanaka K."/>
            <person name="Suzuki T."/>
            <person name="Fujishima M."/>
            <person name="Suzuki H."/>
        </authorList>
    </citation>
    <scope>NUCLEOTIDE SEQUENCE [LARGE SCALE GENOMIC DNA]</scope>
    <source>
        <strain evidence="1 2">E1</strain>
    </source>
</reference>
<name>A0A023E1F6_9PROT</name>
<proteinExistence type="predicted"/>
<sequence length="113" mass="12225">MKIKGHAADLKASFKSQKTDEWHQKTIGDLVSTIAAKHGYEPRIASQFADIVLPHIDQTAESDMHLLSRLEQLHGAISKPAGGFLLFVPEGKAKSFTGQIIGGSTIDLKEVSS</sequence>
<comment type="caution">
    <text evidence="1">The sequence shown here is derived from an EMBL/GenBank/DDBJ whole genome shotgun (WGS) entry which is preliminary data.</text>
</comment>
<dbReference type="RefSeq" id="WP_052567455.1">
    <property type="nucleotide sequence ID" value="NZ_BAUP01000152.1"/>
</dbReference>
<evidence type="ECO:0000313" key="1">
    <source>
        <dbReference type="EMBL" id="GAJ46892.1"/>
    </source>
</evidence>
<gene>
    <name evidence="1" type="ORF">HE1_01234</name>
</gene>
<dbReference type="OrthoDB" id="7833734at2"/>